<dbReference type="Proteomes" id="UP001465153">
    <property type="component" value="Unassembled WGS sequence"/>
</dbReference>
<evidence type="ECO:0000256" key="1">
    <source>
        <dbReference type="ARBA" id="ARBA00001974"/>
    </source>
</evidence>
<keyword evidence="11" id="KW-1185">Reference proteome</keyword>
<organism evidence="10 11">
    <name type="scientific">Sessilibacter corallicola</name>
    <dbReference type="NCBI Taxonomy" id="2904075"/>
    <lineage>
        <taxon>Bacteria</taxon>
        <taxon>Pseudomonadati</taxon>
        <taxon>Pseudomonadota</taxon>
        <taxon>Gammaproteobacteria</taxon>
        <taxon>Cellvibrionales</taxon>
        <taxon>Cellvibrionaceae</taxon>
        <taxon>Sessilibacter</taxon>
    </lineage>
</organism>
<keyword evidence="4" id="KW-0285">Flavoprotein</keyword>
<evidence type="ECO:0000256" key="5">
    <source>
        <dbReference type="ARBA" id="ARBA00022827"/>
    </source>
</evidence>
<gene>
    <name evidence="10" type="ORF">NBRC116591_08580</name>
</gene>
<dbReference type="PANTHER" id="PTHR43876:SF7">
    <property type="entry name" value="UBIQUINONE BIOSYNTHESIS MONOOXYGENASE COQ6, MITOCHONDRIAL"/>
    <property type="match status" value="1"/>
</dbReference>
<evidence type="ECO:0000256" key="6">
    <source>
        <dbReference type="ARBA" id="ARBA00023002"/>
    </source>
</evidence>
<keyword evidence="8" id="KW-0812">Transmembrane</keyword>
<dbReference type="InterPro" id="IPR002938">
    <property type="entry name" value="FAD-bd"/>
</dbReference>
<evidence type="ECO:0000256" key="4">
    <source>
        <dbReference type="ARBA" id="ARBA00022630"/>
    </source>
</evidence>
<dbReference type="InterPro" id="IPR010971">
    <property type="entry name" value="UbiH/COQ6"/>
</dbReference>
<keyword evidence="8" id="KW-1133">Transmembrane helix</keyword>
<dbReference type="NCBIfam" id="TIGR01988">
    <property type="entry name" value="Ubi-OHases"/>
    <property type="match status" value="1"/>
</dbReference>
<keyword evidence="7" id="KW-0503">Monooxygenase</keyword>
<name>A0ABQ0A6A1_9GAMM</name>
<evidence type="ECO:0000313" key="10">
    <source>
        <dbReference type="EMBL" id="GAA6167048.1"/>
    </source>
</evidence>
<feature type="transmembrane region" description="Helical" evidence="8">
    <location>
        <begin position="20"/>
        <end position="39"/>
    </location>
</feature>
<evidence type="ECO:0000313" key="11">
    <source>
        <dbReference type="Proteomes" id="UP001465153"/>
    </source>
</evidence>
<dbReference type="RefSeq" id="WP_353301790.1">
    <property type="nucleotide sequence ID" value="NZ_BAABWN010000002.1"/>
</dbReference>
<feature type="domain" description="FAD-binding" evidence="9">
    <location>
        <begin position="151"/>
        <end position="368"/>
    </location>
</feature>
<comment type="pathway">
    <text evidence="2">Cofactor biosynthesis; ubiquinone biosynthesis.</text>
</comment>
<evidence type="ECO:0000256" key="7">
    <source>
        <dbReference type="ARBA" id="ARBA00023033"/>
    </source>
</evidence>
<dbReference type="InterPro" id="IPR018168">
    <property type="entry name" value="Ubi_Hdrlase_CS"/>
</dbReference>
<comment type="similarity">
    <text evidence="3">Belongs to the UbiH/COQ6 family.</text>
</comment>
<dbReference type="InterPro" id="IPR036188">
    <property type="entry name" value="FAD/NAD-bd_sf"/>
</dbReference>
<keyword evidence="8" id="KW-0472">Membrane</keyword>
<keyword evidence="5" id="KW-0274">FAD</keyword>
<proteinExistence type="inferred from homology"/>
<dbReference type="PROSITE" id="PS01304">
    <property type="entry name" value="UBIH"/>
    <property type="match status" value="1"/>
</dbReference>
<protein>
    <submittedName>
        <fullName evidence="10">2-octaprenyl-3-methyl-6-methoxy-1,4-benzoquinol hydroxylase</fullName>
    </submittedName>
</protein>
<keyword evidence="6" id="KW-0560">Oxidoreductase</keyword>
<reference evidence="10 11" key="1">
    <citation type="submission" date="2024-04" db="EMBL/GenBank/DDBJ databases">
        <title>Draft genome sequence of Sessilibacter corallicola NBRC 116591.</title>
        <authorList>
            <person name="Miyakawa T."/>
            <person name="Kusuya Y."/>
            <person name="Miura T."/>
        </authorList>
    </citation>
    <scope>NUCLEOTIDE SEQUENCE [LARGE SCALE GENOMIC DNA]</scope>
    <source>
        <strain evidence="10 11">KU-00831-HH</strain>
    </source>
</reference>
<evidence type="ECO:0000256" key="8">
    <source>
        <dbReference type="SAM" id="Phobius"/>
    </source>
</evidence>
<sequence length="418" mass="46189">MSDFNQPQTTVTPSVRDYDIIIVGGGLVGATLAALIQNVRKKDRSLLNIAVVEGGCEPAAPDLSKFDPRVVALTRSSQNVLQSVGAWPIIESERACPYTDMRVWDGEGTGSIHFDCLEIGESNLGHIVENSIALNAVHQRLAKATNVHRLFGERVVQLAGDEKNRRLILESSETLSAPLIIAADGARSKIRELAAIPVRQWSYGHHAIVTTVKTEQSHQFTAWQRFLSTGPLAFLPLYNSIDPSNNNVSSIVWSLNDDVAKQKMALSDDEFNASLSRAFESRLGEVTWSDRRYCLPLWQRHAVDYTRPGLALVGDAAHSIHPLAGQGVNLGFLDAHALAGEIRRFTQAGLSLSEPSLLRRYQRNRKSHNLMTMAAMEGFKRLFGAKSLQVRWLRNAGIKQVDQWALVKNTIAREILGV</sequence>
<evidence type="ECO:0000259" key="9">
    <source>
        <dbReference type="Pfam" id="PF01494"/>
    </source>
</evidence>
<dbReference type="Pfam" id="PF01494">
    <property type="entry name" value="FAD_binding_3"/>
    <property type="match status" value="1"/>
</dbReference>
<evidence type="ECO:0000256" key="3">
    <source>
        <dbReference type="ARBA" id="ARBA00005349"/>
    </source>
</evidence>
<accession>A0ABQ0A6A1</accession>
<dbReference type="InterPro" id="IPR051205">
    <property type="entry name" value="UbiH/COQ6_monooxygenase"/>
</dbReference>
<dbReference type="PRINTS" id="PR00420">
    <property type="entry name" value="RNGMNOXGNASE"/>
</dbReference>
<dbReference type="PANTHER" id="PTHR43876">
    <property type="entry name" value="UBIQUINONE BIOSYNTHESIS MONOOXYGENASE COQ6, MITOCHONDRIAL"/>
    <property type="match status" value="1"/>
</dbReference>
<comment type="caution">
    <text evidence="10">The sequence shown here is derived from an EMBL/GenBank/DDBJ whole genome shotgun (WGS) entry which is preliminary data.</text>
</comment>
<dbReference type="EMBL" id="BAABWN010000002">
    <property type="protein sequence ID" value="GAA6167048.1"/>
    <property type="molecule type" value="Genomic_DNA"/>
</dbReference>
<dbReference type="SUPFAM" id="SSF51905">
    <property type="entry name" value="FAD/NAD(P)-binding domain"/>
    <property type="match status" value="1"/>
</dbReference>
<evidence type="ECO:0000256" key="2">
    <source>
        <dbReference type="ARBA" id="ARBA00004749"/>
    </source>
</evidence>
<dbReference type="Gene3D" id="3.50.50.60">
    <property type="entry name" value="FAD/NAD(P)-binding domain"/>
    <property type="match status" value="2"/>
</dbReference>
<comment type="cofactor">
    <cofactor evidence="1">
        <name>FAD</name>
        <dbReference type="ChEBI" id="CHEBI:57692"/>
    </cofactor>
</comment>